<dbReference type="GO" id="GO:0006281">
    <property type="term" value="P:DNA repair"/>
    <property type="evidence" value="ECO:0007669"/>
    <property type="project" value="UniProtKB-UniRule"/>
</dbReference>
<feature type="DNA-binding region" evidence="12">
    <location>
        <begin position="544"/>
        <end position="563"/>
    </location>
</feature>
<name>A0AAD5VW10_9AGAR</name>
<keyword evidence="10 12" id="KW-0413">Isomerase</keyword>
<dbReference type="InterPro" id="IPR049163">
    <property type="entry name" value="Pif1-like_2B_dom"/>
</dbReference>
<evidence type="ECO:0000256" key="5">
    <source>
        <dbReference type="ARBA" id="ARBA00022840"/>
    </source>
</evidence>
<comment type="catalytic activity">
    <reaction evidence="12">
        <text>ATP + H2O = ADP + phosphate + H(+)</text>
        <dbReference type="Rhea" id="RHEA:13065"/>
        <dbReference type="ChEBI" id="CHEBI:15377"/>
        <dbReference type="ChEBI" id="CHEBI:15378"/>
        <dbReference type="ChEBI" id="CHEBI:30616"/>
        <dbReference type="ChEBI" id="CHEBI:43474"/>
        <dbReference type="ChEBI" id="CHEBI:456216"/>
        <dbReference type="EC" id="5.6.2.3"/>
    </reaction>
</comment>
<dbReference type="PANTHER" id="PTHR47642">
    <property type="entry name" value="ATP-DEPENDENT DNA HELICASE"/>
    <property type="match status" value="1"/>
</dbReference>
<accession>A0AAD5VW10</accession>
<dbReference type="InterPro" id="IPR027417">
    <property type="entry name" value="P-loop_NTPase"/>
</dbReference>
<dbReference type="CDD" id="cd18809">
    <property type="entry name" value="SF1_C_RecD"/>
    <property type="match status" value="1"/>
</dbReference>
<feature type="compositionally biased region" description="Low complexity" evidence="13">
    <location>
        <begin position="118"/>
        <end position="157"/>
    </location>
</feature>
<comment type="function">
    <text evidence="12">DNA-dependent ATPase and 5'-3' DNA helicase required for the maintenance of both mitochondrial and nuclear genome stability.</text>
</comment>
<dbReference type="GO" id="GO:0016787">
    <property type="term" value="F:hydrolase activity"/>
    <property type="evidence" value="ECO:0007669"/>
    <property type="project" value="UniProtKB-KW"/>
</dbReference>
<dbReference type="EC" id="5.6.2.3" evidence="12"/>
<dbReference type="EMBL" id="JANIEX010000298">
    <property type="protein sequence ID" value="KAJ3569254.1"/>
    <property type="molecule type" value="Genomic_DNA"/>
</dbReference>
<dbReference type="SUPFAM" id="SSF52540">
    <property type="entry name" value="P-loop containing nucleoside triphosphate hydrolases"/>
    <property type="match status" value="1"/>
</dbReference>
<evidence type="ECO:0000313" key="17">
    <source>
        <dbReference type="Proteomes" id="UP001213000"/>
    </source>
</evidence>
<evidence type="ECO:0000256" key="3">
    <source>
        <dbReference type="ARBA" id="ARBA00022801"/>
    </source>
</evidence>
<evidence type="ECO:0000256" key="10">
    <source>
        <dbReference type="ARBA" id="ARBA00023235"/>
    </source>
</evidence>
<proteinExistence type="inferred from homology"/>
<protein>
    <recommendedName>
        <fullName evidence="12">ATP-dependent DNA helicase PIF1</fullName>
        <ecNumber evidence="12">5.6.2.3</ecNumber>
    </recommendedName>
    <alternativeName>
        <fullName evidence="12">DNA 5'-3' helicase PIF1</fullName>
    </alternativeName>
    <alternativeName>
        <fullName evidence="12">DNA repair and recombination helicase PIF1</fullName>
    </alternativeName>
</protein>
<keyword evidence="6 12" id="KW-0238">DNA-binding</keyword>
<evidence type="ECO:0000256" key="7">
    <source>
        <dbReference type="ARBA" id="ARBA00023128"/>
    </source>
</evidence>
<dbReference type="Gene3D" id="3.40.50.300">
    <property type="entry name" value="P-loop containing nucleotide triphosphate hydrolases"/>
    <property type="match status" value="2"/>
</dbReference>
<keyword evidence="3 12" id="KW-0378">Hydrolase</keyword>
<keyword evidence="9 12" id="KW-0234">DNA repair</keyword>
<evidence type="ECO:0000256" key="11">
    <source>
        <dbReference type="ARBA" id="ARBA00023242"/>
    </source>
</evidence>
<dbReference type="CDD" id="cd18037">
    <property type="entry name" value="DEXSc_Pif1_like"/>
    <property type="match status" value="1"/>
</dbReference>
<evidence type="ECO:0000256" key="12">
    <source>
        <dbReference type="HAMAP-Rule" id="MF_03176"/>
    </source>
</evidence>
<dbReference type="GO" id="GO:0000723">
    <property type="term" value="P:telomere maintenance"/>
    <property type="evidence" value="ECO:0007669"/>
    <property type="project" value="InterPro"/>
</dbReference>
<evidence type="ECO:0000256" key="6">
    <source>
        <dbReference type="ARBA" id="ARBA00023125"/>
    </source>
</evidence>
<evidence type="ECO:0000256" key="4">
    <source>
        <dbReference type="ARBA" id="ARBA00022806"/>
    </source>
</evidence>
<keyword evidence="8 12" id="KW-0233">DNA recombination</keyword>
<keyword evidence="2 12" id="KW-0227">DNA damage</keyword>
<keyword evidence="5 12" id="KW-0067">ATP-binding</keyword>
<comment type="cofactor">
    <cofactor evidence="12">
        <name>Mg(2+)</name>
        <dbReference type="ChEBI" id="CHEBI:18420"/>
    </cofactor>
</comment>
<evidence type="ECO:0000313" key="16">
    <source>
        <dbReference type="EMBL" id="KAJ3569254.1"/>
    </source>
</evidence>
<dbReference type="PANTHER" id="PTHR47642:SF5">
    <property type="entry name" value="ATP-DEPENDENT DNA HELICASE"/>
    <property type="match status" value="1"/>
</dbReference>
<comment type="subunit">
    <text evidence="12">Monomer.</text>
</comment>
<feature type="domain" description="DNA helicase Pif1-like 2B" evidence="15">
    <location>
        <begin position="400"/>
        <end position="440"/>
    </location>
</feature>
<organism evidence="16 17">
    <name type="scientific">Leucocoprinus birnbaumii</name>
    <dbReference type="NCBI Taxonomy" id="56174"/>
    <lineage>
        <taxon>Eukaryota</taxon>
        <taxon>Fungi</taxon>
        <taxon>Dikarya</taxon>
        <taxon>Basidiomycota</taxon>
        <taxon>Agaricomycotina</taxon>
        <taxon>Agaricomycetes</taxon>
        <taxon>Agaricomycetidae</taxon>
        <taxon>Agaricales</taxon>
        <taxon>Agaricineae</taxon>
        <taxon>Agaricaceae</taxon>
        <taxon>Leucocoprinus</taxon>
    </lineage>
</organism>
<evidence type="ECO:0000256" key="13">
    <source>
        <dbReference type="SAM" id="MobiDB-lite"/>
    </source>
</evidence>
<keyword evidence="1 12" id="KW-0547">Nucleotide-binding</keyword>
<evidence type="ECO:0000256" key="2">
    <source>
        <dbReference type="ARBA" id="ARBA00022763"/>
    </source>
</evidence>
<dbReference type="InterPro" id="IPR051055">
    <property type="entry name" value="PIF1_helicase"/>
</dbReference>
<gene>
    <name evidence="12" type="primary">PIF1</name>
    <name evidence="16" type="ORF">NP233_g5167</name>
</gene>
<dbReference type="GO" id="GO:0005634">
    <property type="term" value="C:nucleus"/>
    <property type="evidence" value="ECO:0007669"/>
    <property type="project" value="UniProtKB-SubCell"/>
</dbReference>
<feature type="compositionally biased region" description="Low complexity" evidence="13">
    <location>
        <begin position="16"/>
        <end position="26"/>
    </location>
</feature>
<dbReference type="GO" id="GO:0005524">
    <property type="term" value="F:ATP binding"/>
    <property type="evidence" value="ECO:0007669"/>
    <property type="project" value="UniProtKB-UniRule"/>
</dbReference>
<comment type="subcellular location">
    <subcellularLocation>
        <location evidence="12">Nucleus</location>
    </subcellularLocation>
    <subcellularLocation>
        <location evidence="12">Mitochondrion</location>
    </subcellularLocation>
</comment>
<evidence type="ECO:0000259" key="14">
    <source>
        <dbReference type="Pfam" id="PF05970"/>
    </source>
</evidence>
<feature type="domain" description="DNA helicase Pif1-like DEAD-box helicase" evidence="14">
    <location>
        <begin position="173"/>
        <end position="336"/>
    </location>
</feature>
<keyword evidence="11 12" id="KW-0539">Nucleus</keyword>
<sequence>MTKAQSGLGSLKRDWSTSSMAAASSSQLIEDWESTPPKKQDPVMDAKTERTNKRLLAIRQALASMNEPPPPHKPSVPPLVPPPTAQPATGKRPSLDSVDTAPMKKRRELPPSWRDDTLSNSSLTRVSSSNSIKRTNGPRSVPSSSAGPSSSSSGNPPAKVAKLFLSQEQLHILKLVKEGHSVFYTGSAGIAACNIGGITIHSFAGIGLGVETAEKLADKVKKNKKAVMRWLKTKVLIIDEVSMVDGELFDKLAKIGSIVRKKPSEPFGGIQVVVTGDFFQLPPVNKAGGQMKFAFEAETWNSTIKRTFNLTKVFRQKDQEFVDMLNEMRFGRLSAKSIAKFRSLSRNIIYEDGLGPTELFPRREDVERANGHRMQRLETEELKFIASDGGTLVDPDQRSRMLSNFMAPKELRLRVDAQVMLIKNVDEQLVNGTMGRVTRFIDPASYTTETGHDIVNGAGATSAIPKKTGSSVRYPEVEFSLANGQKRTVLVTTETWKVELPSGEVQLPRQFPLILAWAMSIHKSQGQTLDRVKVDLSRVFEKGQAYVALSRATSLEGLQVLNFEPSKVSAHEKVAKWTLTLETISDD</sequence>
<keyword evidence="7 12" id="KW-0496">Mitochondrion</keyword>
<feature type="region of interest" description="Disordered" evidence="13">
    <location>
        <begin position="1"/>
        <end position="157"/>
    </location>
</feature>
<dbReference type="InterPro" id="IPR010285">
    <property type="entry name" value="DNA_helicase_pif1-like_DEAD"/>
</dbReference>
<comment type="caution">
    <text evidence="12">Lacks conserved residue(s) required for the propagation of feature annotation.</text>
</comment>
<evidence type="ECO:0000256" key="1">
    <source>
        <dbReference type="ARBA" id="ARBA00022741"/>
    </source>
</evidence>
<dbReference type="GO" id="GO:0005739">
    <property type="term" value="C:mitochondrion"/>
    <property type="evidence" value="ECO:0007669"/>
    <property type="project" value="UniProtKB-SubCell"/>
</dbReference>
<evidence type="ECO:0000259" key="15">
    <source>
        <dbReference type="Pfam" id="PF21530"/>
    </source>
</evidence>
<comment type="caution">
    <text evidence="16">The sequence shown here is derived from an EMBL/GenBank/DDBJ whole genome shotgun (WGS) entry which is preliminary data.</text>
</comment>
<dbReference type="GO" id="GO:0006310">
    <property type="term" value="P:DNA recombination"/>
    <property type="evidence" value="ECO:0007669"/>
    <property type="project" value="UniProtKB-UniRule"/>
</dbReference>
<keyword evidence="4 12" id="KW-0347">Helicase</keyword>
<dbReference type="HAMAP" id="MF_03176">
    <property type="entry name" value="PIF1"/>
    <property type="match status" value="1"/>
</dbReference>
<dbReference type="Pfam" id="PF05970">
    <property type="entry name" value="PIF1"/>
    <property type="match status" value="1"/>
</dbReference>
<dbReference type="Proteomes" id="UP001213000">
    <property type="component" value="Unassembled WGS sequence"/>
</dbReference>
<feature type="compositionally biased region" description="Basic and acidic residues" evidence="13">
    <location>
        <begin position="36"/>
        <end position="52"/>
    </location>
</feature>
<dbReference type="InterPro" id="IPR048293">
    <property type="entry name" value="PIF1_RRM3_pfh1"/>
</dbReference>
<comment type="similarity">
    <text evidence="12">Belongs to the helicase family. PIF1 subfamily.</text>
</comment>
<dbReference type="Pfam" id="PF21530">
    <property type="entry name" value="Pif1_2B_dom"/>
    <property type="match status" value="1"/>
</dbReference>
<evidence type="ECO:0000256" key="8">
    <source>
        <dbReference type="ARBA" id="ARBA00023172"/>
    </source>
</evidence>
<dbReference type="AlphaFoldDB" id="A0AAD5VW10"/>
<reference evidence="16" key="1">
    <citation type="submission" date="2022-07" db="EMBL/GenBank/DDBJ databases">
        <title>Genome Sequence of Leucocoprinus birnbaumii.</title>
        <authorList>
            <person name="Buettner E."/>
        </authorList>
    </citation>
    <scope>NUCLEOTIDE SEQUENCE</scope>
    <source>
        <strain evidence="16">VT141</strain>
    </source>
</reference>
<keyword evidence="17" id="KW-1185">Reference proteome</keyword>
<feature type="compositionally biased region" description="Pro residues" evidence="13">
    <location>
        <begin position="67"/>
        <end position="85"/>
    </location>
</feature>
<dbReference type="GO" id="GO:0043139">
    <property type="term" value="F:5'-3' DNA helicase activity"/>
    <property type="evidence" value="ECO:0007669"/>
    <property type="project" value="UniProtKB-UniRule"/>
</dbReference>
<dbReference type="GO" id="GO:0003677">
    <property type="term" value="F:DNA binding"/>
    <property type="evidence" value="ECO:0007669"/>
    <property type="project" value="UniProtKB-KW"/>
</dbReference>
<evidence type="ECO:0000256" key="9">
    <source>
        <dbReference type="ARBA" id="ARBA00023204"/>
    </source>
</evidence>